<evidence type="ECO:0000313" key="3">
    <source>
        <dbReference type="Proteomes" id="UP001060336"/>
    </source>
</evidence>
<accession>A0A9J7ARH8</accession>
<evidence type="ECO:0000256" key="1">
    <source>
        <dbReference type="ARBA" id="ARBA00006484"/>
    </source>
</evidence>
<dbReference type="AlphaFoldDB" id="A0A9J7ARH8"/>
<reference evidence="2" key="1">
    <citation type="submission" date="2022-08" db="EMBL/GenBank/DDBJ databases">
        <title>Nisaea acidiphila sp. nov., isolated from a marine algal debris and emended description of the genus Nisaea Urios et al. 2008.</title>
        <authorList>
            <person name="Kwon K."/>
        </authorList>
    </citation>
    <scope>NUCLEOTIDE SEQUENCE</scope>
    <source>
        <strain evidence="2">MEBiC11861</strain>
    </source>
</reference>
<dbReference type="Pfam" id="PF13561">
    <property type="entry name" value="adh_short_C2"/>
    <property type="match status" value="1"/>
</dbReference>
<dbReference type="PRINTS" id="PR00080">
    <property type="entry name" value="SDRFAMILY"/>
</dbReference>
<dbReference type="InterPro" id="IPR002347">
    <property type="entry name" value="SDR_fam"/>
</dbReference>
<sequence length="233" mass="23959">MTGASRGIGRSVAKYLAERGYQVIGVARTEPAGSFPGAFRTADLSDAEATRAALEGIAKEFEVDVLVNNAGIAPLGTVEEVTPETLQHLMSVNVRAPYQCMQAFLPGMRGRKFGRVINIGSRAALGKHGRSAYAVTKGGIAAATRTWAIEAGGDGITVNCVAPGPIATEMFEEGNPAGSASRNAIEAAIPVKRIGQPEDVASAVAFFASDDAGFCTGQVLYVCGGLTVGSAPL</sequence>
<protein>
    <submittedName>
        <fullName evidence="2">SDR family oxidoreductase</fullName>
    </submittedName>
</protein>
<gene>
    <name evidence="2" type="ORF">NUH88_20730</name>
</gene>
<dbReference type="CDD" id="cd05233">
    <property type="entry name" value="SDR_c"/>
    <property type="match status" value="1"/>
</dbReference>
<dbReference type="FunFam" id="3.40.50.720:FF:000084">
    <property type="entry name" value="Short-chain dehydrogenase reductase"/>
    <property type="match status" value="1"/>
</dbReference>
<organism evidence="2 3">
    <name type="scientific">Nisaea acidiphila</name>
    <dbReference type="NCBI Taxonomy" id="1862145"/>
    <lineage>
        <taxon>Bacteria</taxon>
        <taxon>Pseudomonadati</taxon>
        <taxon>Pseudomonadota</taxon>
        <taxon>Alphaproteobacteria</taxon>
        <taxon>Rhodospirillales</taxon>
        <taxon>Thalassobaculaceae</taxon>
        <taxon>Nisaea</taxon>
    </lineage>
</organism>
<name>A0A9J7ARH8_9PROT</name>
<dbReference type="Proteomes" id="UP001060336">
    <property type="component" value="Chromosome"/>
</dbReference>
<dbReference type="PANTHER" id="PTHR42760:SF129">
    <property type="entry name" value="OXIDOREDUCTASE"/>
    <property type="match status" value="1"/>
</dbReference>
<dbReference type="PRINTS" id="PR00081">
    <property type="entry name" value="GDHRDH"/>
</dbReference>
<dbReference type="SUPFAM" id="SSF51735">
    <property type="entry name" value="NAD(P)-binding Rossmann-fold domains"/>
    <property type="match status" value="1"/>
</dbReference>
<dbReference type="GO" id="GO:0030497">
    <property type="term" value="P:fatty acid elongation"/>
    <property type="evidence" value="ECO:0007669"/>
    <property type="project" value="TreeGrafter"/>
</dbReference>
<dbReference type="KEGG" id="naci:NUH88_20730"/>
<comment type="similarity">
    <text evidence="1">Belongs to the short-chain dehydrogenases/reductases (SDR) family.</text>
</comment>
<evidence type="ECO:0000313" key="2">
    <source>
        <dbReference type="EMBL" id="UUX49806.1"/>
    </source>
</evidence>
<dbReference type="GO" id="GO:0016616">
    <property type="term" value="F:oxidoreductase activity, acting on the CH-OH group of donors, NAD or NADP as acceptor"/>
    <property type="evidence" value="ECO:0007669"/>
    <property type="project" value="TreeGrafter"/>
</dbReference>
<dbReference type="EMBL" id="CP102480">
    <property type="protein sequence ID" value="UUX49806.1"/>
    <property type="molecule type" value="Genomic_DNA"/>
</dbReference>
<keyword evidence="3" id="KW-1185">Reference proteome</keyword>
<proteinExistence type="inferred from homology"/>
<dbReference type="RefSeq" id="WP_257768668.1">
    <property type="nucleotide sequence ID" value="NZ_CP102480.1"/>
</dbReference>
<dbReference type="Gene3D" id="3.40.50.720">
    <property type="entry name" value="NAD(P)-binding Rossmann-like Domain"/>
    <property type="match status" value="1"/>
</dbReference>
<dbReference type="InterPro" id="IPR036291">
    <property type="entry name" value="NAD(P)-bd_dom_sf"/>
</dbReference>
<dbReference type="PANTHER" id="PTHR42760">
    <property type="entry name" value="SHORT-CHAIN DEHYDROGENASES/REDUCTASES FAMILY MEMBER"/>
    <property type="match status" value="1"/>
</dbReference>